<name>A0ABV5YZ32_9ACTN</name>
<keyword evidence="2" id="KW-0805">Transcription regulation</keyword>
<sequence length="191" mass="19961">MRIGLLGPLEVADGAGRPVEVGGARLRTLLILLALDAGRVVTAERLVDGVWGDAPPSGAANALQSLISRLRRAVPGLVIESHPSGYRLVLDGSGATDGSGTIDIIEFDRLAVRGQDLLADDPAGAADAFAAALRLWRGPVLAAVADADFARGHVSRLTERHLGVVEDHIEARLRLGRADVAELEDLIAAHP</sequence>
<evidence type="ECO:0000256" key="1">
    <source>
        <dbReference type="ARBA" id="ARBA00005820"/>
    </source>
</evidence>
<evidence type="ECO:0000259" key="6">
    <source>
        <dbReference type="PROSITE" id="PS51755"/>
    </source>
</evidence>
<dbReference type="InterPro" id="IPR016032">
    <property type="entry name" value="Sig_transdc_resp-reg_C-effctor"/>
</dbReference>
<dbReference type="SMART" id="SM00862">
    <property type="entry name" value="Trans_reg_C"/>
    <property type="match status" value="1"/>
</dbReference>
<dbReference type="Pfam" id="PF00486">
    <property type="entry name" value="Trans_reg_C"/>
    <property type="match status" value="1"/>
</dbReference>
<evidence type="ECO:0000313" key="7">
    <source>
        <dbReference type="EMBL" id="MFB9839746.1"/>
    </source>
</evidence>
<dbReference type="Pfam" id="PF03704">
    <property type="entry name" value="BTAD"/>
    <property type="match status" value="1"/>
</dbReference>
<dbReference type="InterPro" id="IPR011990">
    <property type="entry name" value="TPR-like_helical_dom_sf"/>
</dbReference>
<feature type="non-terminal residue" evidence="7">
    <location>
        <position position="191"/>
    </location>
</feature>
<reference evidence="7 8" key="1">
    <citation type="submission" date="2024-09" db="EMBL/GenBank/DDBJ databases">
        <authorList>
            <person name="Sun Q."/>
            <person name="Mori K."/>
        </authorList>
    </citation>
    <scope>NUCLEOTIDE SEQUENCE [LARGE SCALE GENOMIC DNA]</scope>
    <source>
        <strain evidence="7 8">TBRC 0563</strain>
    </source>
</reference>
<accession>A0ABV5YZ32</accession>
<comment type="caution">
    <text evidence="7">The sequence shown here is derived from an EMBL/GenBank/DDBJ whole genome shotgun (WGS) entry which is preliminary data.</text>
</comment>
<gene>
    <name evidence="7" type="ORF">ACFFNX_47140</name>
</gene>
<dbReference type="SUPFAM" id="SSF48452">
    <property type="entry name" value="TPR-like"/>
    <property type="match status" value="1"/>
</dbReference>
<evidence type="ECO:0000313" key="8">
    <source>
        <dbReference type="Proteomes" id="UP001589627"/>
    </source>
</evidence>
<dbReference type="Gene3D" id="1.25.40.10">
    <property type="entry name" value="Tetratricopeptide repeat domain"/>
    <property type="match status" value="1"/>
</dbReference>
<dbReference type="InterPro" id="IPR005158">
    <property type="entry name" value="BTAD"/>
</dbReference>
<dbReference type="EMBL" id="JBHLZP010000799">
    <property type="protein sequence ID" value="MFB9839746.1"/>
    <property type="molecule type" value="Genomic_DNA"/>
</dbReference>
<evidence type="ECO:0000256" key="5">
    <source>
        <dbReference type="PROSITE-ProRule" id="PRU01091"/>
    </source>
</evidence>
<dbReference type="Proteomes" id="UP001589627">
    <property type="component" value="Unassembled WGS sequence"/>
</dbReference>
<keyword evidence="4" id="KW-0804">Transcription</keyword>
<dbReference type="InterPro" id="IPR036388">
    <property type="entry name" value="WH-like_DNA-bd_sf"/>
</dbReference>
<keyword evidence="8" id="KW-1185">Reference proteome</keyword>
<dbReference type="PANTHER" id="PTHR35807">
    <property type="entry name" value="TRANSCRIPTIONAL REGULATOR REDD-RELATED"/>
    <property type="match status" value="1"/>
</dbReference>
<feature type="domain" description="OmpR/PhoB-type" evidence="6">
    <location>
        <begin position="1"/>
        <end position="90"/>
    </location>
</feature>
<keyword evidence="3 5" id="KW-0238">DNA-binding</keyword>
<feature type="DNA-binding region" description="OmpR/PhoB-type" evidence="5">
    <location>
        <begin position="1"/>
        <end position="90"/>
    </location>
</feature>
<dbReference type="Gene3D" id="1.10.10.10">
    <property type="entry name" value="Winged helix-like DNA-binding domain superfamily/Winged helix DNA-binding domain"/>
    <property type="match status" value="1"/>
</dbReference>
<evidence type="ECO:0000256" key="3">
    <source>
        <dbReference type="ARBA" id="ARBA00023125"/>
    </source>
</evidence>
<dbReference type="PANTHER" id="PTHR35807:SF1">
    <property type="entry name" value="TRANSCRIPTIONAL REGULATOR REDD"/>
    <property type="match status" value="1"/>
</dbReference>
<protein>
    <submittedName>
        <fullName evidence="7">BTAD domain-containing putative transcriptional regulator</fullName>
    </submittedName>
</protein>
<dbReference type="SUPFAM" id="SSF46894">
    <property type="entry name" value="C-terminal effector domain of the bipartite response regulators"/>
    <property type="match status" value="1"/>
</dbReference>
<dbReference type="InterPro" id="IPR001867">
    <property type="entry name" value="OmpR/PhoB-type_DNA-bd"/>
</dbReference>
<dbReference type="SMART" id="SM01043">
    <property type="entry name" value="BTAD"/>
    <property type="match status" value="1"/>
</dbReference>
<proteinExistence type="inferred from homology"/>
<dbReference type="PROSITE" id="PS51755">
    <property type="entry name" value="OMPR_PHOB"/>
    <property type="match status" value="1"/>
</dbReference>
<organism evidence="7 8">
    <name type="scientific">Actinoallomurus acaciae</name>
    <dbReference type="NCBI Taxonomy" id="502577"/>
    <lineage>
        <taxon>Bacteria</taxon>
        <taxon>Bacillati</taxon>
        <taxon>Actinomycetota</taxon>
        <taxon>Actinomycetes</taxon>
        <taxon>Streptosporangiales</taxon>
        <taxon>Thermomonosporaceae</taxon>
        <taxon>Actinoallomurus</taxon>
    </lineage>
</organism>
<evidence type="ECO:0000256" key="2">
    <source>
        <dbReference type="ARBA" id="ARBA00023015"/>
    </source>
</evidence>
<dbReference type="InterPro" id="IPR051677">
    <property type="entry name" value="AfsR-DnrI-RedD_regulator"/>
</dbReference>
<dbReference type="RefSeq" id="WP_378212923.1">
    <property type="nucleotide sequence ID" value="NZ_JBHLZP010000799.1"/>
</dbReference>
<evidence type="ECO:0000256" key="4">
    <source>
        <dbReference type="ARBA" id="ARBA00023163"/>
    </source>
</evidence>
<comment type="similarity">
    <text evidence="1">Belongs to the AfsR/DnrI/RedD regulatory family.</text>
</comment>